<name>B7G3B2_PHATC</name>
<organism evidence="3 4">
    <name type="scientific">Phaeodactylum tricornutum (strain CCAP 1055/1)</name>
    <dbReference type="NCBI Taxonomy" id="556484"/>
    <lineage>
        <taxon>Eukaryota</taxon>
        <taxon>Sar</taxon>
        <taxon>Stramenopiles</taxon>
        <taxon>Ochrophyta</taxon>
        <taxon>Bacillariophyta</taxon>
        <taxon>Bacillariophyceae</taxon>
        <taxon>Bacillariophycidae</taxon>
        <taxon>Naviculales</taxon>
        <taxon>Phaeodactylaceae</taxon>
        <taxon>Phaeodactylum</taxon>
    </lineage>
</organism>
<feature type="compositionally biased region" description="Polar residues" evidence="2">
    <location>
        <begin position="48"/>
        <end position="62"/>
    </location>
</feature>
<accession>B7G3B2</accession>
<evidence type="ECO:0000256" key="2">
    <source>
        <dbReference type="SAM" id="MobiDB-lite"/>
    </source>
</evidence>
<gene>
    <name evidence="3" type="ORF">PHATRDRAFT_47418</name>
</gene>
<feature type="compositionally biased region" description="Pro residues" evidence="2">
    <location>
        <begin position="74"/>
        <end position="85"/>
    </location>
</feature>
<evidence type="ECO:0000313" key="3">
    <source>
        <dbReference type="EMBL" id="EEC46801.1"/>
    </source>
</evidence>
<feature type="coiled-coil region" evidence="1">
    <location>
        <begin position="693"/>
        <end position="748"/>
    </location>
</feature>
<dbReference type="GeneID" id="7202452"/>
<feature type="coiled-coil region" evidence="1">
    <location>
        <begin position="227"/>
        <end position="372"/>
    </location>
</feature>
<dbReference type="PaxDb" id="2850-Phatr47418"/>
<feature type="region of interest" description="Disordered" evidence="2">
    <location>
        <begin position="1"/>
        <end position="128"/>
    </location>
</feature>
<reference evidence="3 4" key="1">
    <citation type="journal article" date="2008" name="Nature">
        <title>The Phaeodactylum genome reveals the evolutionary history of diatom genomes.</title>
        <authorList>
            <person name="Bowler C."/>
            <person name="Allen A.E."/>
            <person name="Badger J.H."/>
            <person name="Grimwood J."/>
            <person name="Jabbari K."/>
            <person name="Kuo A."/>
            <person name="Maheswari U."/>
            <person name="Martens C."/>
            <person name="Maumus F."/>
            <person name="Otillar R.P."/>
            <person name="Rayko E."/>
            <person name="Salamov A."/>
            <person name="Vandepoele K."/>
            <person name="Beszteri B."/>
            <person name="Gruber A."/>
            <person name="Heijde M."/>
            <person name="Katinka M."/>
            <person name="Mock T."/>
            <person name="Valentin K."/>
            <person name="Verret F."/>
            <person name="Berges J.A."/>
            <person name="Brownlee C."/>
            <person name="Cadoret J.P."/>
            <person name="Chiovitti A."/>
            <person name="Choi C.J."/>
            <person name="Coesel S."/>
            <person name="De Martino A."/>
            <person name="Detter J.C."/>
            <person name="Durkin C."/>
            <person name="Falciatore A."/>
            <person name="Fournet J."/>
            <person name="Haruta M."/>
            <person name="Huysman M.J."/>
            <person name="Jenkins B.D."/>
            <person name="Jiroutova K."/>
            <person name="Jorgensen R.E."/>
            <person name="Joubert Y."/>
            <person name="Kaplan A."/>
            <person name="Kroger N."/>
            <person name="Kroth P.G."/>
            <person name="La Roche J."/>
            <person name="Lindquist E."/>
            <person name="Lommer M."/>
            <person name="Martin-Jezequel V."/>
            <person name="Lopez P.J."/>
            <person name="Lucas S."/>
            <person name="Mangogna M."/>
            <person name="McGinnis K."/>
            <person name="Medlin L.K."/>
            <person name="Montsant A."/>
            <person name="Oudot-Le Secq M.P."/>
            <person name="Napoli C."/>
            <person name="Obornik M."/>
            <person name="Parker M.S."/>
            <person name="Petit J.L."/>
            <person name="Porcel B.M."/>
            <person name="Poulsen N."/>
            <person name="Robison M."/>
            <person name="Rychlewski L."/>
            <person name="Rynearson T.A."/>
            <person name="Schmutz J."/>
            <person name="Shapiro H."/>
            <person name="Siaut M."/>
            <person name="Stanley M."/>
            <person name="Sussman M.R."/>
            <person name="Taylor A.R."/>
            <person name="Vardi A."/>
            <person name="von Dassow P."/>
            <person name="Vyverman W."/>
            <person name="Willis A."/>
            <person name="Wyrwicz L.S."/>
            <person name="Rokhsar D.S."/>
            <person name="Weissenbach J."/>
            <person name="Armbrust E.V."/>
            <person name="Green B.R."/>
            <person name="Van de Peer Y."/>
            <person name="Grigoriev I.V."/>
        </authorList>
    </citation>
    <scope>NUCLEOTIDE SEQUENCE [LARGE SCALE GENOMIC DNA]</scope>
    <source>
        <strain evidence="3 4">CCAP 1055/1</strain>
    </source>
</reference>
<dbReference type="HOGENOM" id="CLU_328039_0_0_1"/>
<dbReference type="AlphaFoldDB" id="B7G3B2"/>
<dbReference type="EMBL" id="CM000615">
    <property type="protein sequence ID" value="EEC46801.1"/>
    <property type="molecule type" value="Genomic_DNA"/>
</dbReference>
<dbReference type="InParanoid" id="B7G3B2"/>
<feature type="region of interest" description="Disordered" evidence="2">
    <location>
        <begin position="495"/>
        <end position="516"/>
    </location>
</feature>
<evidence type="ECO:0000313" key="4">
    <source>
        <dbReference type="Proteomes" id="UP000000759"/>
    </source>
</evidence>
<proteinExistence type="predicted"/>
<dbReference type="RefSeq" id="XP_002181587.1">
    <property type="nucleotide sequence ID" value="XM_002181551.1"/>
</dbReference>
<dbReference type="OrthoDB" id="57219at2759"/>
<keyword evidence="4" id="KW-1185">Reference proteome</keyword>
<sequence length="868" mass="99186">MNMPYVASDSELQLSTMEDCSDDGTELSPEPSPHGPPQPQPIPICDSTPKTVDQRQQFVYQDTSEEEESLPSLPEAPSPYSPPPNSLFSGESWQRSSKGHRRRRPPLHEVRLTSERANGGQAGGKNDDDEAVVATNQTFASEPSLGHRIHRLLRQEGTPVSFRDPFPPQSAISIPPISADRSHLLPAVLALKRDLQTSHQSLYLLQQENKALSSECDRFSSQYDVWQENFNRQLDLSRQQQEGLEQEVEHLKQQNHLLVEERKAAAINANENIERLKREKAEALEETESVRTSLQDAIHLLESEKEQLEIEKTSTDSKWKKDLKRLESERTEAETCLQQRIETLEKEKALVASRLQEKMDDLIAEKVMLESQRKEQVGQLEKDQKLLKAELAEQIKVLATDATSVETGLRHEVQHLEKALETAMTEKTIQELKFESLVADNLSYEQQLAEKKEENDSLSKTLAQLRRSADSGGDRKVEQLQTELLDAKARVKSATIQGARKTQQAKEGGEKKSHLLQGQVNSLRLEVDQLKAVAKESERRHRKQMAETERKTDDLQQEVKNLKRDLDESTERANQLMGNKAACCYDQDEIECSSAAGASHSISERLLRIRDVAERARIDQNFRRELTRIRAQHEGELKSVKDSHEQTLKDIVHGAKVDVTTKAKDYKRRLQSEYEVEIEDMRRKHDAQVTQVKVRLERELEESEKALEATINQLSATTKELEREMIAREGLQQTVQDLEERVQQYQHDQFVGRSELETNTLQEGWAKKTMELVTSIQKDCNDVFDRRKRDGTAHQLETMRERWTDPSPSLTKISEPTHTYRDRSAHVLPVWHQSRSSWKPNTASIDIDKALDETEAIIRSLTGVDALL</sequence>
<protein>
    <submittedName>
        <fullName evidence="3">Uncharacterized protein</fullName>
    </submittedName>
</protein>
<reference evidence="4" key="2">
    <citation type="submission" date="2008-08" db="EMBL/GenBank/DDBJ databases">
        <authorList>
            <consortium name="Diatom Consortium"/>
            <person name="Grigoriev I."/>
            <person name="Grimwood J."/>
            <person name="Kuo A."/>
            <person name="Otillar R.P."/>
            <person name="Salamov A."/>
            <person name="Detter J.C."/>
            <person name="Lindquist E."/>
            <person name="Shapiro H."/>
            <person name="Lucas S."/>
            <person name="Glavina del Rio T."/>
            <person name="Pitluck S."/>
            <person name="Rokhsar D."/>
            <person name="Bowler C."/>
        </authorList>
    </citation>
    <scope>GENOME REANNOTATION</scope>
    <source>
        <strain evidence="4">CCAP 1055/1</strain>
    </source>
</reference>
<dbReference type="Proteomes" id="UP000000759">
    <property type="component" value="Chromosome 13"/>
</dbReference>
<dbReference type="KEGG" id="pti:PHATRDRAFT_47418"/>
<feature type="compositionally biased region" description="Pro residues" evidence="2">
    <location>
        <begin position="30"/>
        <end position="42"/>
    </location>
</feature>
<keyword evidence="1" id="KW-0175">Coiled coil</keyword>
<evidence type="ECO:0000256" key="1">
    <source>
        <dbReference type="SAM" id="Coils"/>
    </source>
</evidence>